<dbReference type="InterPro" id="IPR013766">
    <property type="entry name" value="Thioredoxin_domain"/>
</dbReference>
<dbReference type="InterPro" id="IPR000866">
    <property type="entry name" value="AhpC/TSA"/>
</dbReference>
<dbReference type="AlphaFoldDB" id="A0A4R0ML45"/>
<dbReference type="CDD" id="cd02966">
    <property type="entry name" value="TlpA_like_family"/>
    <property type="match status" value="1"/>
</dbReference>
<dbReference type="SUPFAM" id="SSF52833">
    <property type="entry name" value="Thioredoxin-like"/>
    <property type="match status" value="1"/>
</dbReference>
<keyword evidence="2" id="KW-0201">Cytochrome c-type biogenesis</keyword>
<dbReference type="PROSITE" id="PS00194">
    <property type="entry name" value="THIOREDOXIN_1"/>
    <property type="match status" value="1"/>
</dbReference>
<evidence type="ECO:0000256" key="3">
    <source>
        <dbReference type="ARBA" id="ARBA00023157"/>
    </source>
</evidence>
<dbReference type="RefSeq" id="WP_131555520.1">
    <property type="nucleotide sequence ID" value="NZ_SJSK01000008.1"/>
</dbReference>
<reference evidence="6 7" key="1">
    <citation type="submission" date="2019-02" db="EMBL/GenBank/DDBJ databases">
        <title>Pedobacter sp. RP-1-13 sp. nov., isolated from Arctic soil.</title>
        <authorList>
            <person name="Dahal R.H."/>
        </authorList>
    </citation>
    <scope>NUCLEOTIDE SEQUENCE [LARGE SCALE GENOMIC DNA]</scope>
    <source>
        <strain evidence="6 7">RP-1-13</strain>
    </source>
</reference>
<gene>
    <name evidence="6" type="ORF">EZ428_22110</name>
</gene>
<dbReference type="PANTHER" id="PTHR42852:SF6">
    <property type="entry name" value="THIOL:DISULFIDE INTERCHANGE PROTEIN DSBE"/>
    <property type="match status" value="1"/>
</dbReference>
<proteinExistence type="predicted"/>
<keyword evidence="7" id="KW-1185">Reference proteome</keyword>
<dbReference type="InterPro" id="IPR050553">
    <property type="entry name" value="Thioredoxin_ResA/DsbE_sf"/>
</dbReference>
<keyword evidence="3" id="KW-1015">Disulfide bond</keyword>
<evidence type="ECO:0000256" key="4">
    <source>
        <dbReference type="ARBA" id="ARBA00023284"/>
    </source>
</evidence>
<dbReference type="PANTHER" id="PTHR42852">
    <property type="entry name" value="THIOL:DISULFIDE INTERCHANGE PROTEIN DSBE"/>
    <property type="match status" value="1"/>
</dbReference>
<evidence type="ECO:0000256" key="1">
    <source>
        <dbReference type="ARBA" id="ARBA00004196"/>
    </source>
</evidence>
<dbReference type="GO" id="GO:0016209">
    <property type="term" value="F:antioxidant activity"/>
    <property type="evidence" value="ECO:0007669"/>
    <property type="project" value="InterPro"/>
</dbReference>
<evidence type="ECO:0000313" key="6">
    <source>
        <dbReference type="EMBL" id="TCC86902.1"/>
    </source>
</evidence>
<feature type="domain" description="Thioredoxin" evidence="5">
    <location>
        <begin position="232"/>
        <end position="373"/>
    </location>
</feature>
<dbReference type="EMBL" id="SJSK01000008">
    <property type="protein sequence ID" value="TCC86902.1"/>
    <property type="molecule type" value="Genomic_DNA"/>
</dbReference>
<comment type="caution">
    <text evidence="6">The sequence shown here is derived from an EMBL/GenBank/DDBJ whole genome shotgun (WGS) entry which is preliminary data.</text>
</comment>
<dbReference type="Gene3D" id="3.40.30.10">
    <property type="entry name" value="Glutaredoxin"/>
    <property type="match status" value="1"/>
</dbReference>
<dbReference type="GO" id="GO:0016491">
    <property type="term" value="F:oxidoreductase activity"/>
    <property type="evidence" value="ECO:0007669"/>
    <property type="project" value="InterPro"/>
</dbReference>
<dbReference type="InterPro" id="IPR025380">
    <property type="entry name" value="DUF4369"/>
</dbReference>
<protein>
    <submittedName>
        <fullName evidence="6">AhpC/TSA family protein</fullName>
    </submittedName>
</protein>
<sequence length="373" mass="41986">MRSVLLLIGFLIPIVAIAQSSFVIRGYGKRLKDGEKIFLSYKLPSGFIDDSTVVSKGYFEFKGSMKGFARGYICRNDNPKYAEFLRDRFEVYVEPGIAILKSADTLNNSIISGTILNNDNAILIKKLKPIEIQKRSLKDIDQFSTEELKDTSLVNKTKAKSLALSKESALIELDFINQHPNSYVSLYNLLRISKSRNLLSKVETAFSKLNGTLRELPEGIEIKRRIVESKKIQIGMQSIDFEQPTPTGNMIKLSAYKGKYLLIDFWASWCLPCREENPNVIAAYNTFKNMNFTVLSISIDVLADKAKWLQAIKDDQLPWTQVSDLKKENTAAKIYGVTTIPSNVMIDPTGKVIAKDLKGKELIDFLSKTLSAN</sequence>
<dbReference type="InterPro" id="IPR036249">
    <property type="entry name" value="Thioredoxin-like_sf"/>
</dbReference>
<evidence type="ECO:0000313" key="7">
    <source>
        <dbReference type="Proteomes" id="UP000292884"/>
    </source>
</evidence>
<dbReference type="GO" id="GO:0030313">
    <property type="term" value="C:cell envelope"/>
    <property type="evidence" value="ECO:0007669"/>
    <property type="project" value="UniProtKB-SubCell"/>
</dbReference>
<organism evidence="6 7">
    <name type="scientific">Pedobacter frigiditerrae</name>
    <dbReference type="NCBI Taxonomy" id="2530452"/>
    <lineage>
        <taxon>Bacteria</taxon>
        <taxon>Pseudomonadati</taxon>
        <taxon>Bacteroidota</taxon>
        <taxon>Sphingobacteriia</taxon>
        <taxon>Sphingobacteriales</taxon>
        <taxon>Sphingobacteriaceae</taxon>
        <taxon>Pedobacter</taxon>
    </lineage>
</organism>
<dbReference type="InterPro" id="IPR017937">
    <property type="entry name" value="Thioredoxin_CS"/>
</dbReference>
<keyword evidence="4" id="KW-0676">Redox-active center</keyword>
<dbReference type="Proteomes" id="UP000292884">
    <property type="component" value="Unassembled WGS sequence"/>
</dbReference>
<dbReference type="OrthoDB" id="1069091at2"/>
<dbReference type="PROSITE" id="PS51352">
    <property type="entry name" value="THIOREDOXIN_2"/>
    <property type="match status" value="1"/>
</dbReference>
<dbReference type="GO" id="GO:0017004">
    <property type="term" value="P:cytochrome complex assembly"/>
    <property type="evidence" value="ECO:0007669"/>
    <property type="project" value="UniProtKB-KW"/>
</dbReference>
<accession>A0A4R0ML45</accession>
<evidence type="ECO:0000256" key="2">
    <source>
        <dbReference type="ARBA" id="ARBA00022748"/>
    </source>
</evidence>
<evidence type="ECO:0000259" key="5">
    <source>
        <dbReference type="PROSITE" id="PS51352"/>
    </source>
</evidence>
<dbReference type="Pfam" id="PF14289">
    <property type="entry name" value="DUF4369"/>
    <property type="match status" value="1"/>
</dbReference>
<comment type="subcellular location">
    <subcellularLocation>
        <location evidence="1">Cell envelope</location>
    </subcellularLocation>
</comment>
<dbReference type="Pfam" id="PF00578">
    <property type="entry name" value="AhpC-TSA"/>
    <property type="match status" value="1"/>
</dbReference>
<name>A0A4R0ML45_9SPHI</name>